<feature type="compositionally biased region" description="Polar residues" evidence="1">
    <location>
        <begin position="1"/>
        <end position="19"/>
    </location>
</feature>
<dbReference type="AlphaFoldDB" id="A0A0E9U444"/>
<accession>A0A0E9U444</accession>
<reference evidence="2" key="2">
    <citation type="journal article" date="2015" name="Fish Shellfish Immunol.">
        <title>Early steps in the European eel (Anguilla anguilla)-Vibrio vulnificus interaction in the gills: Role of the RtxA13 toxin.</title>
        <authorList>
            <person name="Callol A."/>
            <person name="Pajuelo D."/>
            <person name="Ebbesson L."/>
            <person name="Teles M."/>
            <person name="MacKenzie S."/>
            <person name="Amaro C."/>
        </authorList>
    </citation>
    <scope>NUCLEOTIDE SEQUENCE</scope>
</reference>
<feature type="region of interest" description="Disordered" evidence="1">
    <location>
        <begin position="35"/>
        <end position="55"/>
    </location>
</feature>
<dbReference type="EMBL" id="GBXM01047888">
    <property type="protein sequence ID" value="JAH60689.1"/>
    <property type="molecule type" value="Transcribed_RNA"/>
</dbReference>
<reference evidence="2" key="1">
    <citation type="submission" date="2014-11" db="EMBL/GenBank/DDBJ databases">
        <authorList>
            <person name="Amaro Gonzalez C."/>
        </authorList>
    </citation>
    <scope>NUCLEOTIDE SEQUENCE</scope>
</reference>
<protein>
    <submittedName>
        <fullName evidence="2">Uncharacterized protein</fullName>
    </submittedName>
</protein>
<evidence type="ECO:0000313" key="2">
    <source>
        <dbReference type="EMBL" id="JAH60689.1"/>
    </source>
</evidence>
<organism evidence="2">
    <name type="scientific">Anguilla anguilla</name>
    <name type="common">European freshwater eel</name>
    <name type="synonym">Muraena anguilla</name>
    <dbReference type="NCBI Taxonomy" id="7936"/>
    <lineage>
        <taxon>Eukaryota</taxon>
        <taxon>Metazoa</taxon>
        <taxon>Chordata</taxon>
        <taxon>Craniata</taxon>
        <taxon>Vertebrata</taxon>
        <taxon>Euteleostomi</taxon>
        <taxon>Actinopterygii</taxon>
        <taxon>Neopterygii</taxon>
        <taxon>Teleostei</taxon>
        <taxon>Anguilliformes</taxon>
        <taxon>Anguillidae</taxon>
        <taxon>Anguilla</taxon>
    </lineage>
</organism>
<proteinExistence type="predicted"/>
<name>A0A0E9U444_ANGAN</name>
<evidence type="ECO:0000256" key="1">
    <source>
        <dbReference type="SAM" id="MobiDB-lite"/>
    </source>
</evidence>
<sequence>MERRTATPSTASSGITTSLAPCWRSHRSLPPLEMMHTSTSLTTVPPGTPGHRGWA</sequence>
<feature type="compositionally biased region" description="Polar residues" evidence="1">
    <location>
        <begin position="36"/>
        <end position="45"/>
    </location>
</feature>
<feature type="region of interest" description="Disordered" evidence="1">
    <location>
        <begin position="1"/>
        <end position="23"/>
    </location>
</feature>